<dbReference type="InterPro" id="IPR043504">
    <property type="entry name" value="Peptidase_S1_PA_chymotrypsin"/>
</dbReference>
<keyword evidence="5" id="KW-0472">Membrane</keyword>
<feature type="compositionally biased region" description="Pro residues" evidence="4">
    <location>
        <begin position="39"/>
        <end position="49"/>
    </location>
</feature>
<comment type="similarity">
    <text evidence="1">Belongs to the peptidase S1C family.</text>
</comment>
<dbReference type="RefSeq" id="WP_349215496.1">
    <property type="nucleotide sequence ID" value="NZ_JBBMFA010000080.1"/>
</dbReference>
<dbReference type="SMART" id="SM00228">
    <property type="entry name" value="PDZ"/>
    <property type="match status" value="1"/>
</dbReference>
<organism evidence="7 8">
    <name type="scientific">Ruthenibacterium intestinale</name>
    <dbReference type="NCBI Taxonomy" id="3133163"/>
    <lineage>
        <taxon>Bacteria</taxon>
        <taxon>Bacillati</taxon>
        <taxon>Bacillota</taxon>
        <taxon>Clostridia</taxon>
        <taxon>Eubacteriales</taxon>
        <taxon>Oscillospiraceae</taxon>
        <taxon>Ruthenibacterium</taxon>
    </lineage>
</organism>
<evidence type="ECO:0000313" key="7">
    <source>
        <dbReference type="EMBL" id="MEQ2520054.1"/>
    </source>
</evidence>
<dbReference type="Pfam" id="PF13365">
    <property type="entry name" value="Trypsin_2"/>
    <property type="match status" value="1"/>
</dbReference>
<keyword evidence="5" id="KW-0812">Transmembrane</keyword>
<dbReference type="InterPro" id="IPR001478">
    <property type="entry name" value="PDZ"/>
</dbReference>
<dbReference type="PROSITE" id="PS50106">
    <property type="entry name" value="PDZ"/>
    <property type="match status" value="1"/>
</dbReference>
<evidence type="ECO:0000256" key="2">
    <source>
        <dbReference type="ARBA" id="ARBA00022670"/>
    </source>
</evidence>
<dbReference type="InterPro" id="IPR009003">
    <property type="entry name" value="Peptidase_S1_PA"/>
</dbReference>
<dbReference type="PANTHER" id="PTHR43343">
    <property type="entry name" value="PEPTIDASE S12"/>
    <property type="match status" value="1"/>
</dbReference>
<reference evidence="7 8" key="1">
    <citation type="submission" date="2024-03" db="EMBL/GenBank/DDBJ databases">
        <title>Human intestinal bacterial collection.</title>
        <authorList>
            <person name="Pauvert C."/>
            <person name="Hitch T.C.A."/>
            <person name="Clavel T."/>
        </authorList>
    </citation>
    <scope>NUCLEOTIDE SEQUENCE [LARGE SCALE GENOMIC DNA]</scope>
    <source>
        <strain evidence="7 8">CLA-JM-H11</strain>
    </source>
</reference>
<keyword evidence="3" id="KW-0378">Hydrolase</keyword>
<evidence type="ECO:0000256" key="4">
    <source>
        <dbReference type="SAM" id="MobiDB-lite"/>
    </source>
</evidence>
<comment type="caution">
    <text evidence="7">The sequence shown here is derived from an EMBL/GenBank/DDBJ whole genome shotgun (WGS) entry which is preliminary data.</text>
</comment>
<keyword evidence="8" id="KW-1185">Reference proteome</keyword>
<keyword evidence="5" id="KW-1133">Transmembrane helix</keyword>
<dbReference type="InterPro" id="IPR051201">
    <property type="entry name" value="Chloro_Bact_Ser_Proteases"/>
</dbReference>
<evidence type="ECO:0000256" key="1">
    <source>
        <dbReference type="ARBA" id="ARBA00010541"/>
    </source>
</evidence>
<dbReference type="SUPFAM" id="SSF50156">
    <property type="entry name" value="PDZ domain-like"/>
    <property type="match status" value="1"/>
</dbReference>
<evidence type="ECO:0000259" key="6">
    <source>
        <dbReference type="PROSITE" id="PS50106"/>
    </source>
</evidence>
<feature type="compositionally biased region" description="Polar residues" evidence="4">
    <location>
        <begin position="1"/>
        <end position="21"/>
    </location>
</feature>
<dbReference type="InterPro" id="IPR036034">
    <property type="entry name" value="PDZ_sf"/>
</dbReference>
<evidence type="ECO:0000256" key="5">
    <source>
        <dbReference type="SAM" id="Phobius"/>
    </source>
</evidence>
<dbReference type="SUPFAM" id="SSF50494">
    <property type="entry name" value="Trypsin-like serine proteases"/>
    <property type="match status" value="1"/>
</dbReference>
<name>A0ABV1GE16_9FIRM</name>
<sequence>MNNNWEFDYSNRYQNDPNGAPQSGAPMNENNNFGGTQPDPMPGAQPPYTPMGMQPPHKPGNGRGKRIACGVLALVLCGAIGFGGGYVGSMVANNGGKTVIYQAAPADSSDSSSSTGMPTDAASMSVEEIAEKVGPSVVEVTTETVSYSNFFGQYVTSGAGSGVIISEDGYIITNNHVIEGASSIKVRLSDKTEYDATLVGTDSKTDIAVLKIEATGLTPAVIGDSDTLKVGEFALAVGNPLGTLGGTVTDGIISALNRDITVNNQTMSLLQTNAAVNPGNSGGGLFNERGELIGIVNAKSDGSDVEGLGFAIPINTAMEVAESLMTTGYVTGRPAMGVSVLAVTDMQTAMQYGVSQMGVYIVQVNEGGAADKAGLEAGDLLVSIDGNAISTTSDVTSILDEHAVGDTIEVQVVRGKQMVEVSLTLQESQPETQTATSEG</sequence>
<feature type="domain" description="PDZ" evidence="6">
    <location>
        <begin position="332"/>
        <end position="416"/>
    </location>
</feature>
<dbReference type="EMBL" id="JBBMFA010000080">
    <property type="protein sequence ID" value="MEQ2520054.1"/>
    <property type="molecule type" value="Genomic_DNA"/>
</dbReference>
<dbReference type="Gene3D" id="2.30.42.10">
    <property type="match status" value="1"/>
</dbReference>
<evidence type="ECO:0000256" key="3">
    <source>
        <dbReference type="ARBA" id="ARBA00022801"/>
    </source>
</evidence>
<feature type="region of interest" description="Disordered" evidence="4">
    <location>
        <begin position="1"/>
        <end position="62"/>
    </location>
</feature>
<dbReference type="InterPro" id="IPR001940">
    <property type="entry name" value="Peptidase_S1C"/>
</dbReference>
<dbReference type="PANTHER" id="PTHR43343:SF3">
    <property type="entry name" value="PROTEASE DO-LIKE 8, CHLOROPLASTIC"/>
    <property type="match status" value="1"/>
</dbReference>
<proteinExistence type="inferred from homology"/>
<feature type="transmembrane region" description="Helical" evidence="5">
    <location>
        <begin position="67"/>
        <end position="87"/>
    </location>
</feature>
<dbReference type="PRINTS" id="PR00834">
    <property type="entry name" value="PROTEASES2C"/>
</dbReference>
<keyword evidence="2" id="KW-0645">Protease</keyword>
<dbReference type="Proteomes" id="UP001477672">
    <property type="component" value="Unassembled WGS sequence"/>
</dbReference>
<gene>
    <name evidence="7" type="ORF">WMO24_06390</name>
</gene>
<dbReference type="Pfam" id="PF13180">
    <property type="entry name" value="PDZ_2"/>
    <property type="match status" value="1"/>
</dbReference>
<accession>A0ABV1GE16</accession>
<protein>
    <submittedName>
        <fullName evidence="7">Trypsin-like peptidase domain-containing protein</fullName>
    </submittedName>
</protein>
<evidence type="ECO:0000313" key="8">
    <source>
        <dbReference type="Proteomes" id="UP001477672"/>
    </source>
</evidence>
<dbReference type="Gene3D" id="2.40.10.10">
    <property type="entry name" value="Trypsin-like serine proteases"/>
    <property type="match status" value="2"/>
</dbReference>